<keyword evidence="26" id="KW-1185">Reference proteome</keyword>
<protein>
    <recommendedName>
        <fullName evidence="19">Receptor-like serine/threonine-protein kinase</fullName>
        <ecNumber evidence="19">2.7.11.1</ecNumber>
    </recommendedName>
</protein>
<evidence type="ECO:0000256" key="19">
    <source>
        <dbReference type="PIRNR" id="PIRNR000641"/>
    </source>
</evidence>
<evidence type="ECO:0000256" key="16">
    <source>
        <dbReference type="ARBA" id="ARBA00023180"/>
    </source>
</evidence>
<dbReference type="GO" id="GO:0004674">
    <property type="term" value="F:protein serine/threonine kinase activity"/>
    <property type="evidence" value="ECO:0007669"/>
    <property type="project" value="UniProtKB-KW"/>
</dbReference>
<dbReference type="Pfam" id="PF00069">
    <property type="entry name" value="Pkinase"/>
    <property type="match status" value="1"/>
</dbReference>
<feature type="binding site" evidence="20">
    <location>
        <position position="525"/>
    </location>
    <ligand>
        <name>ATP</name>
        <dbReference type="ChEBI" id="CHEBI:30616"/>
    </ligand>
</feature>
<dbReference type="PROSITE" id="PS50011">
    <property type="entry name" value="PROTEIN_KINASE_DOM"/>
    <property type="match status" value="1"/>
</dbReference>
<keyword evidence="13 21" id="KW-0472">Membrane</keyword>
<evidence type="ECO:0000256" key="4">
    <source>
        <dbReference type="ARBA" id="ARBA00022553"/>
    </source>
</evidence>
<feature type="signal peptide" evidence="22">
    <location>
        <begin position="1"/>
        <end position="27"/>
    </location>
</feature>
<evidence type="ECO:0000259" key="23">
    <source>
        <dbReference type="PROSITE" id="PS50011"/>
    </source>
</evidence>
<comment type="caution">
    <text evidence="25">The sequence shown here is derived from an EMBL/GenBank/DDBJ whole genome shotgun (WGS) entry which is preliminary data.</text>
</comment>
<gene>
    <name evidence="25" type="primary">SD22</name>
    <name evidence="25" type="ORF">KSP39_PZI000653</name>
</gene>
<sequence>MPEKYPHPLGPLLSLLLPFLLLQASVAETLTPEQQLKTLASPPLIAINTTILSPNRTFELGFFSVDGGSAWYLGIWYASIPIRTYVWVANRLSPVRAAPPSGFLTTAGHLAVLDSSGYVQWETDNAVPAAAVQLHDTGNLALLSVGGGGDIAWQSFDFPADTWLPEMAVRGAMSITSWRSPTDPSPGEFSLRLRPPNFGEFELVFNGSVSYWWTGNWTGSRFAGVPEMTVPYIYNFRFSNPFTPDAAFDYSQSPQEESGLRLLLSRFAVDSSGQLMQYTWSPQAASWNIFWSRPEIPCRVYGRCGRLGFCAGGGLRPCSCPAGLHPVNPAGWNSGDFSGGCFHDAICPVVGVDAEIVFKEIGPIQFDDAVDSTFIGVSRRYCEDSCRKNCSCFGLTYNSESRTCTNLYGSAYNLRNSTSSPIMFIKNTPGIGSSNRKRMIKWKVGLLIGIISALVSNLAIAAALGLILLRRHRRQKRMAEYGGLKVFTYKELSSATRGFSEKLGQGGFGVVFRGTLPDSTPVAVKRLERPGGGGDREFRAEVRTIGNVQHVNLVRLRGFCSEDPQRLLVYDYMPNGPLSAYLGRSSNPPPLSWPARFRIAVGTARGIAYLHEECRDCIIHCDIKPENILLDLDFIPRVSDFGLAKLVGRDLSRVLATTRGTRGYVAPEWISGVAITAKADVYSYGMTLMEIIGGRRNVEAPQEGEEEWFFPAWAARRIVEGDLGSVVEEAEGFDRREAERAGRVAVWCIQDEEGARPAMGTVVKMLEGTVEVASPPLPKMLQAIVAGDSFRQWGIGSETPCGVVSAGEIRVENGTGMAAYYGFDSPPVSYRPFGENTAAD</sequence>
<evidence type="ECO:0000256" key="11">
    <source>
        <dbReference type="ARBA" id="ARBA00022840"/>
    </source>
</evidence>
<evidence type="ECO:0000256" key="18">
    <source>
        <dbReference type="ARBA" id="ARBA00048679"/>
    </source>
</evidence>
<keyword evidence="11 19" id="KW-0067">ATP-binding</keyword>
<feature type="domain" description="Protein kinase" evidence="23">
    <location>
        <begin position="497"/>
        <end position="770"/>
    </location>
</feature>
<keyword evidence="7 22" id="KW-0732">Signal</keyword>
<evidence type="ECO:0000256" key="12">
    <source>
        <dbReference type="ARBA" id="ARBA00022989"/>
    </source>
</evidence>
<keyword evidence="12 21" id="KW-1133">Transmembrane helix</keyword>
<dbReference type="PIRSF" id="PIRSF000641">
    <property type="entry name" value="SRK"/>
    <property type="match status" value="1"/>
</dbReference>
<evidence type="ECO:0000256" key="7">
    <source>
        <dbReference type="ARBA" id="ARBA00022729"/>
    </source>
</evidence>
<organism evidence="25 26">
    <name type="scientific">Platanthera zijinensis</name>
    <dbReference type="NCBI Taxonomy" id="2320716"/>
    <lineage>
        <taxon>Eukaryota</taxon>
        <taxon>Viridiplantae</taxon>
        <taxon>Streptophyta</taxon>
        <taxon>Embryophyta</taxon>
        <taxon>Tracheophyta</taxon>
        <taxon>Spermatophyta</taxon>
        <taxon>Magnoliopsida</taxon>
        <taxon>Liliopsida</taxon>
        <taxon>Asparagales</taxon>
        <taxon>Orchidaceae</taxon>
        <taxon>Orchidoideae</taxon>
        <taxon>Orchideae</taxon>
        <taxon>Orchidinae</taxon>
        <taxon>Platanthera</taxon>
    </lineage>
</organism>
<name>A0AAP0BZW9_9ASPA</name>
<dbReference type="EMBL" id="JBBWWQ010000001">
    <property type="protein sequence ID" value="KAK8956652.1"/>
    <property type="molecule type" value="Genomic_DNA"/>
</dbReference>
<dbReference type="InterPro" id="IPR008271">
    <property type="entry name" value="Ser/Thr_kinase_AS"/>
</dbReference>
<keyword evidence="3" id="KW-0245">EGF-like domain</keyword>
<evidence type="ECO:0000256" key="2">
    <source>
        <dbReference type="ARBA" id="ARBA00022527"/>
    </source>
</evidence>
<evidence type="ECO:0000256" key="1">
    <source>
        <dbReference type="ARBA" id="ARBA00004479"/>
    </source>
</evidence>
<evidence type="ECO:0000256" key="3">
    <source>
        <dbReference type="ARBA" id="ARBA00022536"/>
    </source>
</evidence>
<evidence type="ECO:0000256" key="14">
    <source>
        <dbReference type="ARBA" id="ARBA00023157"/>
    </source>
</evidence>
<keyword evidence="6 21" id="KW-0812">Transmembrane</keyword>
<comment type="catalytic activity">
    <reaction evidence="17 19">
        <text>L-threonyl-[protein] + ATP = O-phospho-L-threonyl-[protein] + ADP + H(+)</text>
        <dbReference type="Rhea" id="RHEA:46608"/>
        <dbReference type="Rhea" id="RHEA-COMP:11060"/>
        <dbReference type="Rhea" id="RHEA-COMP:11605"/>
        <dbReference type="ChEBI" id="CHEBI:15378"/>
        <dbReference type="ChEBI" id="CHEBI:30013"/>
        <dbReference type="ChEBI" id="CHEBI:30616"/>
        <dbReference type="ChEBI" id="CHEBI:61977"/>
        <dbReference type="ChEBI" id="CHEBI:456216"/>
        <dbReference type="EC" id="2.7.11.1"/>
    </reaction>
</comment>
<dbReference type="InterPro" id="IPR001480">
    <property type="entry name" value="Bulb-type_lectin_dom"/>
</dbReference>
<evidence type="ECO:0000313" key="26">
    <source>
        <dbReference type="Proteomes" id="UP001418222"/>
    </source>
</evidence>
<feature type="chain" id="PRO_5042873633" description="Receptor-like serine/threonine-protein kinase" evidence="22">
    <location>
        <begin position="28"/>
        <end position="840"/>
    </location>
</feature>
<keyword evidence="2 19" id="KW-0723">Serine/threonine-protein kinase</keyword>
<comment type="subcellular location">
    <subcellularLocation>
        <location evidence="1">Membrane</location>
        <topology evidence="1">Single-pass type I membrane protein</topology>
    </subcellularLocation>
</comment>
<keyword evidence="10 19" id="KW-0418">Kinase</keyword>
<dbReference type="PANTHER" id="PTHR47974:SF20">
    <property type="entry name" value="RECEPTOR-LIKE SERINE_THREONINE-PROTEIN KINASE"/>
    <property type="match status" value="1"/>
</dbReference>
<feature type="transmembrane region" description="Helical" evidence="21">
    <location>
        <begin position="444"/>
        <end position="469"/>
    </location>
</feature>
<evidence type="ECO:0000256" key="15">
    <source>
        <dbReference type="ARBA" id="ARBA00023170"/>
    </source>
</evidence>
<evidence type="ECO:0000313" key="25">
    <source>
        <dbReference type="EMBL" id="KAK8956652.1"/>
    </source>
</evidence>
<dbReference type="SMART" id="SM00108">
    <property type="entry name" value="B_lectin"/>
    <property type="match status" value="1"/>
</dbReference>
<reference evidence="25 26" key="1">
    <citation type="journal article" date="2022" name="Nat. Plants">
        <title>Genomes of leafy and leafless Platanthera orchids illuminate the evolution of mycoheterotrophy.</title>
        <authorList>
            <person name="Li M.H."/>
            <person name="Liu K.W."/>
            <person name="Li Z."/>
            <person name="Lu H.C."/>
            <person name="Ye Q.L."/>
            <person name="Zhang D."/>
            <person name="Wang J.Y."/>
            <person name="Li Y.F."/>
            <person name="Zhong Z.M."/>
            <person name="Liu X."/>
            <person name="Yu X."/>
            <person name="Liu D.K."/>
            <person name="Tu X.D."/>
            <person name="Liu B."/>
            <person name="Hao Y."/>
            <person name="Liao X.Y."/>
            <person name="Jiang Y.T."/>
            <person name="Sun W.H."/>
            <person name="Chen J."/>
            <person name="Chen Y.Q."/>
            <person name="Ai Y."/>
            <person name="Zhai J.W."/>
            <person name="Wu S.S."/>
            <person name="Zhou Z."/>
            <person name="Hsiao Y.Y."/>
            <person name="Wu W.L."/>
            <person name="Chen Y.Y."/>
            <person name="Lin Y.F."/>
            <person name="Hsu J.L."/>
            <person name="Li C.Y."/>
            <person name="Wang Z.W."/>
            <person name="Zhao X."/>
            <person name="Zhong W.Y."/>
            <person name="Ma X.K."/>
            <person name="Ma L."/>
            <person name="Huang J."/>
            <person name="Chen G.Z."/>
            <person name="Huang M.Z."/>
            <person name="Huang L."/>
            <person name="Peng D.H."/>
            <person name="Luo Y.B."/>
            <person name="Zou S.Q."/>
            <person name="Chen S.P."/>
            <person name="Lan S."/>
            <person name="Tsai W.C."/>
            <person name="Van de Peer Y."/>
            <person name="Liu Z.J."/>
        </authorList>
    </citation>
    <scope>NUCLEOTIDE SEQUENCE [LARGE SCALE GENOMIC DNA]</scope>
    <source>
        <strain evidence="25">Lor287</strain>
    </source>
</reference>
<evidence type="ECO:0000259" key="24">
    <source>
        <dbReference type="PROSITE" id="PS50927"/>
    </source>
</evidence>
<evidence type="ECO:0000256" key="6">
    <source>
        <dbReference type="ARBA" id="ARBA00022692"/>
    </source>
</evidence>
<dbReference type="PANTHER" id="PTHR47974">
    <property type="entry name" value="OS07G0415500 PROTEIN"/>
    <property type="match status" value="1"/>
</dbReference>
<dbReference type="CDD" id="cd00028">
    <property type="entry name" value="B_lectin"/>
    <property type="match status" value="1"/>
</dbReference>
<dbReference type="SUPFAM" id="SSF56112">
    <property type="entry name" value="Protein kinase-like (PK-like)"/>
    <property type="match status" value="1"/>
</dbReference>
<comment type="catalytic activity">
    <reaction evidence="18 19">
        <text>L-seryl-[protein] + ATP = O-phospho-L-seryl-[protein] + ADP + H(+)</text>
        <dbReference type="Rhea" id="RHEA:17989"/>
        <dbReference type="Rhea" id="RHEA-COMP:9863"/>
        <dbReference type="Rhea" id="RHEA-COMP:11604"/>
        <dbReference type="ChEBI" id="CHEBI:15378"/>
        <dbReference type="ChEBI" id="CHEBI:29999"/>
        <dbReference type="ChEBI" id="CHEBI:30616"/>
        <dbReference type="ChEBI" id="CHEBI:83421"/>
        <dbReference type="ChEBI" id="CHEBI:456216"/>
        <dbReference type="EC" id="2.7.11.1"/>
    </reaction>
</comment>
<keyword evidence="15" id="KW-0675">Receptor</keyword>
<dbReference type="FunFam" id="3.30.200.20:FF:000178">
    <property type="entry name" value="serine/threonine-protein kinase PBS1-like"/>
    <property type="match status" value="1"/>
</dbReference>
<evidence type="ECO:0000256" key="17">
    <source>
        <dbReference type="ARBA" id="ARBA00047899"/>
    </source>
</evidence>
<dbReference type="GO" id="GO:0051707">
    <property type="term" value="P:response to other organism"/>
    <property type="evidence" value="ECO:0007669"/>
    <property type="project" value="UniProtKB-ARBA"/>
</dbReference>
<dbReference type="GO" id="GO:0048544">
    <property type="term" value="P:recognition of pollen"/>
    <property type="evidence" value="ECO:0007669"/>
    <property type="project" value="InterPro"/>
</dbReference>
<dbReference type="GO" id="GO:0030246">
    <property type="term" value="F:carbohydrate binding"/>
    <property type="evidence" value="ECO:0007669"/>
    <property type="project" value="UniProtKB-KW"/>
</dbReference>
<proteinExistence type="inferred from homology"/>
<keyword evidence="8" id="KW-0430">Lectin</keyword>
<dbReference type="PROSITE" id="PS50927">
    <property type="entry name" value="BULB_LECTIN"/>
    <property type="match status" value="1"/>
</dbReference>
<keyword evidence="16" id="KW-0325">Glycoprotein</keyword>
<evidence type="ECO:0000256" key="22">
    <source>
        <dbReference type="SAM" id="SignalP"/>
    </source>
</evidence>
<dbReference type="Pfam" id="PF01453">
    <property type="entry name" value="B_lectin"/>
    <property type="match status" value="1"/>
</dbReference>
<evidence type="ECO:0000256" key="21">
    <source>
        <dbReference type="SAM" id="Phobius"/>
    </source>
</evidence>
<keyword evidence="5 19" id="KW-0808">Transferase</keyword>
<feature type="domain" description="Bulb-type lectin" evidence="24">
    <location>
        <begin position="36"/>
        <end position="155"/>
    </location>
</feature>
<dbReference type="PROSITE" id="PS00108">
    <property type="entry name" value="PROTEIN_KINASE_ST"/>
    <property type="match status" value="1"/>
</dbReference>
<dbReference type="InterPro" id="IPR011009">
    <property type="entry name" value="Kinase-like_dom_sf"/>
</dbReference>
<dbReference type="InterPro" id="IPR036426">
    <property type="entry name" value="Bulb-type_lectin_dom_sf"/>
</dbReference>
<dbReference type="Gene3D" id="3.30.200.20">
    <property type="entry name" value="Phosphorylase Kinase, domain 1"/>
    <property type="match status" value="1"/>
</dbReference>
<dbReference type="InterPro" id="IPR017441">
    <property type="entry name" value="Protein_kinase_ATP_BS"/>
</dbReference>
<dbReference type="AlphaFoldDB" id="A0AAP0BZW9"/>
<dbReference type="GO" id="GO:0016020">
    <property type="term" value="C:membrane"/>
    <property type="evidence" value="ECO:0007669"/>
    <property type="project" value="UniProtKB-SubCell"/>
</dbReference>
<dbReference type="Gene3D" id="1.10.510.10">
    <property type="entry name" value="Transferase(Phosphotransferase) domain 1"/>
    <property type="match status" value="1"/>
</dbReference>
<evidence type="ECO:0000256" key="20">
    <source>
        <dbReference type="PROSITE-ProRule" id="PRU10141"/>
    </source>
</evidence>
<dbReference type="FunFam" id="1.10.510.10:FF:000248">
    <property type="entry name" value="S-receptor-like kinase 5"/>
    <property type="match status" value="1"/>
</dbReference>
<evidence type="ECO:0000256" key="9">
    <source>
        <dbReference type="ARBA" id="ARBA00022741"/>
    </source>
</evidence>
<dbReference type="Proteomes" id="UP001418222">
    <property type="component" value="Unassembled WGS sequence"/>
</dbReference>
<evidence type="ECO:0000256" key="10">
    <source>
        <dbReference type="ARBA" id="ARBA00022777"/>
    </source>
</evidence>
<dbReference type="SUPFAM" id="SSF51110">
    <property type="entry name" value="alpha-D-mannose-specific plant lectins"/>
    <property type="match status" value="1"/>
</dbReference>
<accession>A0AAP0BZW9</accession>
<dbReference type="CDD" id="cd14066">
    <property type="entry name" value="STKc_IRAK"/>
    <property type="match status" value="1"/>
</dbReference>
<evidence type="ECO:0000256" key="5">
    <source>
        <dbReference type="ARBA" id="ARBA00022679"/>
    </source>
</evidence>
<dbReference type="PROSITE" id="PS00107">
    <property type="entry name" value="PROTEIN_KINASE_ATP"/>
    <property type="match status" value="1"/>
</dbReference>
<evidence type="ECO:0000256" key="8">
    <source>
        <dbReference type="ARBA" id="ARBA00022734"/>
    </source>
</evidence>
<dbReference type="Pfam" id="PF00954">
    <property type="entry name" value="S_locus_glycop"/>
    <property type="match status" value="1"/>
</dbReference>
<dbReference type="EC" id="2.7.11.1" evidence="19"/>
<dbReference type="InterPro" id="IPR000719">
    <property type="entry name" value="Prot_kinase_dom"/>
</dbReference>
<dbReference type="Gene3D" id="2.90.10.10">
    <property type="entry name" value="Bulb-type lectin domain"/>
    <property type="match status" value="1"/>
</dbReference>
<dbReference type="InterPro" id="IPR000858">
    <property type="entry name" value="S_locus_glycoprot_dom"/>
</dbReference>
<dbReference type="InterPro" id="IPR024171">
    <property type="entry name" value="SRK-like_kinase"/>
</dbReference>
<keyword evidence="4" id="KW-0597">Phosphoprotein</keyword>
<comment type="similarity">
    <text evidence="19">Belongs to the protein kinase superfamily. Ser/Thr protein kinase family.</text>
</comment>
<evidence type="ECO:0000256" key="13">
    <source>
        <dbReference type="ARBA" id="ARBA00023136"/>
    </source>
</evidence>
<keyword evidence="9 19" id="KW-0547">Nucleotide-binding</keyword>
<dbReference type="GO" id="GO:0005524">
    <property type="term" value="F:ATP binding"/>
    <property type="evidence" value="ECO:0007669"/>
    <property type="project" value="UniProtKB-UniRule"/>
</dbReference>
<keyword evidence="14" id="KW-1015">Disulfide bond</keyword>
<dbReference type="SMART" id="SM00220">
    <property type="entry name" value="S_TKc"/>
    <property type="match status" value="1"/>
</dbReference>